<gene>
    <name evidence="1" type="ORF">AVEN_130862_1</name>
</gene>
<evidence type="ECO:0000313" key="2">
    <source>
        <dbReference type="Proteomes" id="UP000499080"/>
    </source>
</evidence>
<organism evidence="1 2">
    <name type="scientific">Araneus ventricosus</name>
    <name type="common">Orbweaver spider</name>
    <name type="synonym">Epeira ventricosa</name>
    <dbReference type="NCBI Taxonomy" id="182803"/>
    <lineage>
        <taxon>Eukaryota</taxon>
        <taxon>Metazoa</taxon>
        <taxon>Ecdysozoa</taxon>
        <taxon>Arthropoda</taxon>
        <taxon>Chelicerata</taxon>
        <taxon>Arachnida</taxon>
        <taxon>Araneae</taxon>
        <taxon>Araneomorphae</taxon>
        <taxon>Entelegynae</taxon>
        <taxon>Araneoidea</taxon>
        <taxon>Araneidae</taxon>
        <taxon>Araneus</taxon>
    </lineage>
</organism>
<dbReference type="EMBL" id="BGPR01003843">
    <property type="protein sequence ID" value="GBM93047.1"/>
    <property type="molecule type" value="Genomic_DNA"/>
</dbReference>
<dbReference type="AlphaFoldDB" id="A0A4Y2JT49"/>
<name>A0A4Y2JT49_ARAVE</name>
<dbReference type="Proteomes" id="UP000499080">
    <property type="component" value="Unassembled WGS sequence"/>
</dbReference>
<evidence type="ECO:0000313" key="1">
    <source>
        <dbReference type="EMBL" id="GBM93047.1"/>
    </source>
</evidence>
<accession>A0A4Y2JT49</accession>
<comment type="caution">
    <text evidence="1">The sequence shown here is derived from an EMBL/GenBank/DDBJ whole genome shotgun (WGS) entry which is preliminary data.</text>
</comment>
<protein>
    <submittedName>
        <fullName evidence="1">Uncharacterized protein</fullName>
    </submittedName>
</protein>
<reference evidence="1 2" key="1">
    <citation type="journal article" date="2019" name="Sci. Rep.">
        <title>Orb-weaving spider Araneus ventricosus genome elucidates the spidroin gene catalogue.</title>
        <authorList>
            <person name="Kono N."/>
            <person name="Nakamura H."/>
            <person name="Ohtoshi R."/>
            <person name="Moran D.A.P."/>
            <person name="Shinohara A."/>
            <person name="Yoshida Y."/>
            <person name="Fujiwara M."/>
            <person name="Mori M."/>
            <person name="Tomita M."/>
            <person name="Arakawa K."/>
        </authorList>
    </citation>
    <scope>NUCLEOTIDE SEQUENCE [LARGE SCALE GENOMIC DNA]</scope>
</reference>
<keyword evidence="2" id="KW-1185">Reference proteome</keyword>
<sequence length="108" mass="12426">MTKIIIQRQKHHDRRLLPTSSMQAEVTRKTGSTGRRMILALPLYPGQMNDFVAIVRVLTGAGDLMVFTGHGPTPPEGGTYYRWWRDIEPHSYYIPRLIYPLARFLLSV</sequence>
<proteinExistence type="predicted"/>